<keyword evidence="2" id="KW-0732">Signal</keyword>
<evidence type="ECO:0000313" key="3">
    <source>
        <dbReference type="EMBL" id="MFH0253352.1"/>
    </source>
</evidence>
<dbReference type="Proteomes" id="UP001607157">
    <property type="component" value="Unassembled WGS sequence"/>
</dbReference>
<feature type="region of interest" description="Disordered" evidence="1">
    <location>
        <begin position="143"/>
        <end position="164"/>
    </location>
</feature>
<reference evidence="3 4" key="1">
    <citation type="submission" date="2024-10" db="EMBL/GenBank/DDBJ databases">
        <authorList>
            <person name="Yang X.-N."/>
        </authorList>
    </citation>
    <scope>NUCLEOTIDE SEQUENCE [LARGE SCALE GENOMIC DNA]</scope>
    <source>
        <strain evidence="3 4">CAU 1059</strain>
    </source>
</reference>
<keyword evidence="4" id="KW-1185">Reference proteome</keyword>
<feature type="signal peptide" evidence="2">
    <location>
        <begin position="1"/>
        <end position="29"/>
    </location>
</feature>
<dbReference type="EMBL" id="JBIHMM010000001">
    <property type="protein sequence ID" value="MFH0253352.1"/>
    <property type="molecule type" value="Genomic_DNA"/>
</dbReference>
<gene>
    <name evidence="3" type="ORF">ACGRVM_05585</name>
</gene>
<evidence type="ECO:0000256" key="2">
    <source>
        <dbReference type="SAM" id="SignalP"/>
    </source>
</evidence>
<protein>
    <submittedName>
        <fullName evidence="3">Uncharacterized protein</fullName>
    </submittedName>
</protein>
<accession>A0ABW7I5A1</accession>
<comment type="caution">
    <text evidence="3">The sequence shown here is derived from an EMBL/GenBank/DDBJ whole genome shotgun (WGS) entry which is preliminary data.</text>
</comment>
<dbReference type="RefSeq" id="WP_377167825.1">
    <property type="nucleotide sequence ID" value="NZ_JBHTJC010000001.1"/>
</dbReference>
<evidence type="ECO:0000256" key="1">
    <source>
        <dbReference type="SAM" id="MobiDB-lite"/>
    </source>
</evidence>
<feature type="chain" id="PRO_5045144750" evidence="2">
    <location>
        <begin position="30"/>
        <end position="178"/>
    </location>
</feature>
<evidence type="ECO:0000313" key="4">
    <source>
        <dbReference type="Proteomes" id="UP001607157"/>
    </source>
</evidence>
<sequence length="178" mass="18445">MKRLMPTASTLAFAVPAAALPLTFLAASALVLNAPAPERPLAAIDSAAEEDPDAPIPRLYLPFIAPVHVTLPEGGGLLKLELTAALRADLDAATQKMLKEAPEPVLAVAADAVLDTAETLEPGDLVALRRALPEALARAMNARLTPEETGGDASGTGEEEEAPAPILEILITEWGHAP</sequence>
<proteinExistence type="predicted"/>
<organism evidence="3 4">
    <name type="scientific">Roseovarius aquimarinus</name>
    <dbReference type="NCBI Taxonomy" id="1229156"/>
    <lineage>
        <taxon>Bacteria</taxon>
        <taxon>Pseudomonadati</taxon>
        <taxon>Pseudomonadota</taxon>
        <taxon>Alphaproteobacteria</taxon>
        <taxon>Rhodobacterales</taxon>
        <taxon>Roseobacteraceae</taxon>
        <taxon>Roseovarius</taxon>
    </lineage>
</organism>
<name>A0ABW7I5A1_9RHOB</name>